<evidence type="ECO:0000256" key="8">
    <source>
        <dbReference type="ARBA" id="ARBA00031968"/>
    </source>
</evidence>
<evidence type="ECO:0000256" key="2">
    <source>
        <dbReference type="ARBA" id="ARBA00009681"/>
    </source>
</evidence>
<feature type="compositionally biased region" description="Basic residues" evidence="10">
    <location>
        <begin position="202"/>
        <end position="211"/>
    </location>
</feature>
<protein>
    <recommendedName>
        <fullName evidence="3">Mediator of RNA polymerase II transcription subunit 26</fullName>
    </recommendedName>
    <alternativeName>
        <fullName evidence="8">Mediator complex subunit 26</fullName>
    </alternativeName>
</protein>
<dbReference type="InterPro" id="IPR035441">
    <property type="entry name" value="TFIIS/LEDGF_dom_sf"/>
</dbReference>
<dbReference type="PANTHER" id="PTHR15201:SF1">
    <property type="entry name" value="MEDIATOR OF RNA POLYMERASE II TRANSCRIPTION SUBUNIT 26"/>
    <property type="match status" value="1"/>
</dbReference>
<comment type="subcellular location">
    <subcellularLocation>
        <location evidence="1 9">Nucleus</location>
    </subcellularLocation>
</comment>
<dbReference type="InterPro" id="IPR017923">
    <property type="entry name" value="TFIIS_N"/>
</dbReference>
<evidence type="ECO:0000256" key="4">
    <source>
        <dbReference type="ARBA" id="ARBA00023015"/>
    </source>
</evidence>
<feature type="compositionally biased region" description="Polar residues" evidence="10">
    <location>
        <begin position="191"/>
        <end position="200"/>
    </location>
</feature>
<dbReference type="Pfam" id="PF08711">
    <property type="entry name" value="Med26"/>
    <property type="match status" value="1"/>
</dbReference>
<dbReference type="PANTHER" id="PTHR15201">
    <property type="entry name" value="CRSP70"/>
    <property type="match status" value="1"/>
</dbReference>
<evidence type="ECO:0000256" key="1">
    <source>
        <dbReference type="ARBA" id="ARBA00004123"/>
    </source>
</evidence>
<feature type="region of interest" description="Disordered" evidence="10">
    <location>
        <begin position="88"/>
        <end position="217"/>
    </location>
</feature>
<dbReference type="GO" id="GO:0016592">
    <property type="term" value="C:mediator complex"/>
    <property type="evidence" value="ECO:0007669"/>
    <property type="project" value="InterPro"/>
</dbReference>
<dbReference type="GO" id="GO:0006357">
    <property type="term" value="P:regulation of transcription by RNA polymerase II"/>
    <property type="evidence" value="ECO:0007669"/>
    <property type="project" value="InterPro"/>
</dbReference>
<evidence type="ECO:0000256" key="9">
    <source>
        <dbReference type="PROSITE-ProRule" id="PRU00649"/>
    </source>
</evidence>
<feature type="region of interest" description="Disordered" evidence="10">
    <location>
        <begin position="500"/>
        <end position="524"/>
    </location>
</feature>
<keyword evidence="6" id="KW-0804">Transcription</keyword>
<keyword evidence="4" id="KW-0805">Transcription regulation</keyword>
<evidence type="ECO:0000256" key="6">
    <source>
        <dbReference type="ARBA" id="ARBA00023163"/>
    </source>
</evidence>
<accession>A0A1L8DFY9</accession>
<organism evidence="12">
    <name type="scientific">Nyssomyia neivai</name>
    <dbReference type="NCBI Taxonomy" id="330878"/>
    <lineage>
        <taxon>Eukaryota</taxon>
        <taxon>Metazoa</taxon>
        <taxon>Ecdysozoa</taxon>
        <taxon>Arthropoda</taxon>
        <taxon>Hexapoda</taxon>
        <taxon>Insecta</taxon>
        <taxon>Pterygota</taxon>
        <taxon>Neoptera</taxon>
        <taxon>Endopterygota</taxon>
        <taxon>Diptera</taxon>
        <taxon>Nematocera</taxon>
        <taxon>Psychodoidea</taxon>
        <taxon>Psychodidae</taxon>
        <taxon>Nyssomyia</taxon>
    </lineage>
</organism>
<dbReference type="GO" id="GO:0010628">
    <property type="term" value="P:positive regulation of gene expression"/>
    <property type="evidence" value="ECO:0007669"/>
    <property type="project" value="TreeGrafter"/>
</dbReference>
<name>A0A1L8DFY9_9DIPT</name>
<dbReference type="EMBL" id="GFDF01008830">
    <property type="protein sequence ID" value="JAV05254.1"/>
    <property type="molecule type" value="Transcribed_RNA"/>
</dbReference>
<dbReference type="GO" id="GO:0003712">
    <property type="term" value="F:transcription coregulator activity"/>
    <property type="evidence" value="ECO:0007669"/>
    <property type="project" value="TreeGrafter"/>
</dbReference>
<keyword evidence="5" id="KW-0010">Activator</keyword>
<evidence type="ECO:0000313" key="12">
    <source>
        <dbReference type="EMBL" id="JAV05254.1"/>
    </source>
</evidence>
<feature type="compositionally biased region" description="Polar residues" evidence="10">
    <location>
        <begin position="164"/>
        <end position="182"/>
    </location>
</feature>
<keyword evidence="7 9" id="KW-0539">Nucleus</keyword>
<evidence type="ECO:0000256" key="5">
    <source>
        <dbReference type="ARBA" id="ARBA00023159"/>
    </source>
</evidence>
<reference evidence="12" key="1">
    <citation type="submission" date="2016-12" db="EMBL/GenBank/DDBJ databases">
        <title>An insight into the sialome and mialome of the sand fly, Nyssomyia neivai.</title>
        <authorList>
            <person name="Sebastian V."/>
            <person name="Goulart T.M."/>
            <person name="Oliveira W."/>
            <person name="Calvo E."/>
            <person name="Oliveira L.F."/>
            <person name="Pinto M.C."/>
            <person name="Rosselino A.M."/>
            <person name="Ribeiro J.M."/>
        </authorList>
    </citation>
    <scope>NUCLEOTIDE SEQUENCE</scope>
</reference>
<dbReference type="InterPro" id="IPR042376">
    <property type="entry name" value="MED26"/>
</dbReference>
<feature type="region of interest" description="Disordered" evidence="10">
    <location>
        <begin position="257"/>
        <end position="284"/>
    </location>
</feature>
<feature type="domain" description="TFIIS N-terminal" evidence="11">
    <location>
        <begin position="6"/>
        <end position="84"/>
    </location>
</feature>
<dbReference type="GO" id="GO:0070847">
    <property type="term" value="C:core mediator complex"/>
    <property type="evidence" value="ECO:0007669"/>
    <property type="project" value="TreeGrafter"/>
</dbReference>
<dbReference type="Gene3D" id="1.20.930.10">
    <property type="entry name" value="Conserved domain common to transcription factors TFIIS, elongin A, CRSP70"/>
    <property type="match status" value="1"/>
</dbReference>
<evidence type="ECO:0000256" key="7">
    <source>
        <dbReference type="ARBA" id="ARBA00023242"/>
    </source>
</evidence>
<comment type="similarity">
    <text evidence="2">Belongs to the Mediator complex subunit 26 family.</text>
</comment>
<feature type="compositionally biased region" description="Polar residues" evidence="10">
    <location>
        <begin position="272"/>
        <end position="284"/>
    </location>
</feature>
<proteinExistence type="inferred from homology"/>
<evidence type="ECO:0000256" key="3">
    <source>
        <dbReference type="ARBA" id="ARBA00019686"/>
    </source>
</evidence>
<dbReference type="SMART" id="SM00509">
    <property type="entry name" value="TFS2N"/>
    <property type="match status" value="1"/>
</dbReference>
<dbReference type="PROSITE" id="PS51319">
    <property type="entry name" value="TFIIS_N"/>
    <property type="match status" value="1"/>
</dbReference>
<dbReference type="SUPFAM" id="SSF47676">
    <property type="entry name" value="Conserved domain common to transcription factors TFIIS, elongin A, CRSP70"/>
    <property type="match status" value="1"/>
</dbReference>
<dbReference type="AlphaFoldDB" id="A0A1L8DFY9"/>
<evidence type="ECO:0000259" key="11">
    <source>
        <dbReference type="PROSITE" id="PS51319"/>
    </source>
</evidence>
<dbReference type="InterPro" id="IPR003617">
    <property type="entry name" value="TFIIS/CRSP70_N_sub"/>
</dbReference>
<evidence type="ECO:0000256" key="10">
    <source>
        <dbReference type="SAM" id="MobiDB-lite"/>
    </source>
</evidence>
<sequence>MNQSVSELSRRLENALDTEYNVIDMETVLEIISVLENTRVTIEQLENSQLTKCISQLRRRTMDEVLARRSKKLIKQWRTLLPQIPNAKVIRAKRQNGDATEEEDEGRRRKRRRKQISPEDDDVVLIVEPPPSGSASNSSHIDRGTTVSGPRAEELNFRGKFSRVPSTPASPTPDVSSSSAFKANSPHDSRSVSPANQETIQAKRRGRKKGSRGVDSLIADSYDTSPYLEFKHKVASGPKKVKTTKELIADLQNRKLTASSATSSPILPIRPTSPSAINQSDGSQSRDLFVDVPEVVQDATAEDIPVPEITHPRVMTIEEEISELRRQLACLIESQQAAAAATKEEEQEDEDPACTCVFSETHETDELETKRPSGFGEVKTAVTDREASPKRPHVRSIFDLDEADDGRVEIYPQSDEKGPENAELDAAPSWPTWRCIEDPNCPARVERGEVTAEDVRALHSLPLEHVNGNWSLGAPPTEPETDEMGLYRRVVPQYNELVMGRIPKGPESDSTGARWHRSSDNEDTVHTGQNFREWFETVQTQSYNDELLTILPYVLILVCEDEFNQKV</sequence>